<gene>
    <name evidence="1" type="ORF">BDD39_000406</name>
</gene>
<dbReference type="RefSeq" id="WP_166907776.1">
    <property type="nucleotide sequence ID" value="NZ_JAASRS010000001.1"/>
</dbReference>
<evidence type="ECO:0000313" key="1">
    <source>
        <dbReference type="EMBL" id="NIK13896.1"/>
    </source>
</evidence>
<proteinExistence type="predicted"/>
<protein>
    <submittedName>
        <fullName evidence="1">Uncharacterized protein</fullName>
    </submittedName>
</protein>
<dbReference type="EMBL" id="JAASRS010000001">
    <property type="protein sequence ID" value="NIK13896.1"/>
    <property type="molecule type" value="Genomic_DNA"/>
</dbReference>
<sequence>MLEKDGEVIYYIWYKDQEEKLVVLNFSGQEAVWGCKKDLAPPSRLLASSQC</sequence>
<dbReference type="Gene3D" id="2.60.40.1180">
    <property type="entry name" value="Golgi alpha-mannosidase II"/>
    <property type="match status" value="1"/>
</dbReference>
<dbReference type="Proteomes" id="UP000532769">
    <property type="component" value="Unassembled WGS sequence"/>
</dbReference>
<dbReference type="InterPro" id="IPR013780">
    <property type="entry name" value="Glyco_hydro_b"/>
</dbReference>
<accession>A0A846M8S6</accession>
<evidence type="ECO:0000313" key="2">
    <source>
        <dbReference type="Proteomes" id="UP000532769"/>
    </source>
</evidence>
<name>A0A846M8S6_9BACL</name>
<organism evidence="1 2">
    <name type="scientific">Saccharococcus thermophilus</name>
    <dbReference type="NCBI Taxonomy" id="29396"/>
    <lineage>
        <taxon>Bacteria</taxon>
        <taxon>Bacillati</taxon>
        <taxon>Bacillota</taxon>
        <taxon>Bacilli</taxon>
        <taxon>Bacillales</taxon>
        <taxon>Anoxybacillaceae</taxon>
        <taxon>Saccharococcus</taxon>
    </lineage>
</organism>
<dbReference type="AlphaFoldDB" id="A0A846M8S6"/>
<keyword evidence="2" id="KW-1185">Reference proteome</keyword>
<reference evidence="1 2" key="1">
    <citation type="submission" date="2020-03" db="EMBL/GenBank/DDBJ databases">
        <title>Genomic Encyclopedia of Archaeal and Bacterial Type Strains, Phase II (KMG-II): from individual species to whole genera.</title>
        <authorList>
            <person name="Goeker M."/>
        </authorList>
    </citation>
    <scope>NUCLEOTIDE SEQUENCE [LARGE SCALE GENOMIC DNA]</scope>
    <source>
        <strain evidence="1 2">DSM 4749</strain>
    </source>
</reference>
<comment type="caution">
    <text evidence="1">The sequence shown here is derived from an EMBL/GenBank/DDBJ whole genome shotgun (WGS) entry which is preliminary data.</text>
</comment>